<comment type="caution">
    <text evidence="5">The sequence shown here is derived from an EMBL/GenBank/DDBJ whole genome shotgun (WGS) entry which is preliminary data.</text>
</comment>
<dbReference type="GeneID" id="40317419"/>
<comment type="similarity">
    <text evidence="1">Belongs to the peptidase S51 family.</text>
</comment>
<organism evidence="5 6">
    <name type="scientific">Trypanosoma conorhini</name>
    <dbReference type="NCBI Taxonomy" id="83891"/>
    <lineage>
        <taxon>Eukaryota</taxon>
        <taxon>Discoba</taxon>
        <taxon>Euglenozoa</taxon>
        <taxon>Kinetoplastea</taxon>
        <taxon>Metakinetoplastina</taxon>
        <taxon>Trypanosomatida</taxon>
        <taxon>Trypanosomatidae</taxon>
        <taxon>Trypanosoma</taxon>
    </lineage>
</organism>
<sequence length="341" mass="36543">MITRIEPSRLKGFFGGSGADMFGELEAVDRVLMLTGNFDAGTKALTAPVRLAYIGTAVYDLPEYKETQTKGFLSRGCTVGEVCVADLSAPNKVAKEELEFLGQAHIVLVSGGNTLFAVRRWEETGLDVCLRAAAMRGAVLAGGSAGAICWFTSGHSDSADPATYAAAMLRGACGDANKTAAAAVEAQRQRPQQEVEDGAAWSYIRVHGLGLLPGLLCPHHDKRESNGVLRVEDMDKMMLRHPTERGVGVDHWAAVVLPGDGTYEVFTVPGKARATNSALAPAVYVKDVVAGELRSLEMPERGQLSQLLRQPSGPVVQDPFEAYYAMANPTATTEKLLCRFR</sequence>
<dbReference type="Gene3D" id="3.40.50.880">
    <property type="match status" value="1"/>
</dbReference>
<evidence type="ECO:0000256" key="1">
    <source>
        <dbReference type="ARBA" id="ARBA00006534"/>
    </source>
</evidence>
<name>A0A422PRJ2_9TRYP</name>
<keyword evidence="3" id="KW-0378">Hydrolase</keyword>
<dbReference type="Pfam" id="PF03575">
    <property type="entry name" value="Peptidase_S51"/>
    <property type="match status" value="1"/>
</dbReference>
<dbReference type="RefSeq" id="XP_029229181.1">
    <property type="nucleotide sequence ID" value="XM_029370725.1"/>
</dbReference>
<dbReference type="PANTHER" id="PTHR20842">
    <property type="entry name" value="PROTEASE S51 ALPHA-ASPARTYL DIPEPTIDASE"/>
    <property type="match status" value="1"/>
</dbReference>
<dbReference type="Proteomes" id="UP000284403">
    <property type="component" value="Unassembled WGS sequence"/>
</dbReference>
<dbReference type="InterPro" id="IPR029062">
    <property type="entry name" value="Class_I_gatase-like"/>
</dbReference>
<reference evidence="5 6" key="1">
    <citation type="journal article" date="2018" name="BMC Genomics">
        <title>Genomic comparison of Trypanosoma conorhini and Trypanosoma rangeli to Trypanosoma cruzi strains of high and low virulence.</title>
        <authorList>
            <person name="Bradwell K.R."/>
            <person name="Koparde V.N."/>
            <person name="Matveyev A.V."/>
            <person name="Serrano M.G."/>
            <person name="Alves J.M."/>
            <person name="Parikh H."/>
            <person name="Huang B."/>
            <person name="Lee V."/>
            <person name="Espinosa-Alvarez O."/>
            <person name="Ortiz P.A."/>
            <person name="Costa-Martins A.G."/>
            <person name="Teixeira M.M."/>
            <person name="Buck G.A."/>
        </authorList>
    </citation>
    <scope>NUCLEOTIDE SEQUENCE [LARGE SCALE GENOMIC DNA]</scope>
    <source>
        <strain evidence="5 6">025E</strain>
    </source>
</reference>
<dbReference type="EMBL" id="MKKU01000181">
    <property type="protein sequence ID" value="RNF20352.1"/>
    <property type="molecule type" value="Genomic_DNA"/>
</dbReference>
<evidence type="ECO:0000256" key="3">
    <source>
        <dbReference type="ARBA" id="ARBA00022801"/>
    </source>
</evidence>
<dbReference type="GO" id="GO:0006508">
    <property type="term" value="P:proteolysis"/>
    <property type="evidence" value="ECO:0007669"/>
    <property type="project" value="UniProtKB-KW"/>
</dbReference>
<dbReference type="SUPFAM" id="SSF52317">
    <property type="entry name" value="Class I glutamine amidotransferase-like"/>
    <property type="match status" value="1"/>
</dbReference>
<protein>
    <submittedName>
        <fullName evidence="5">Cyclin 1</fullName>
    </submittedName>
</protein>
<keyword evidence="4" id="KW-0720">Serine protease</keyword>
<evidence type="ECO:0000256" key="2">
    <source>
        <dbReference type="ARBA" id="ARBA00022670"/>
    </source>
</evidence>
<evidence type="ECO:0000313" key="6">
    <source>
        <dbReference type="Proteomes" id="UP000284403"/>
    </source>
</evidence>
<gene>
    <name evidence="5" type="ORF">Tco025E_03808</name>
</gene>
<proteinExistence type="inferred from homology"/>
<keyword evidence="2" id="KW-0645">Protease</keyword>
<dbReference type="OrthoDB" id="61042at2759"/>
<keyword evidence="6" id="KW-1185">Reference proteome</keyword>
<dbReference type="PANTHER" id="PTHR20842:SF0">
    <property type="entry name" value="ALPHA-ASPARTYL DIPEPTIDASE"/>
    <property type="match status" value="1"/>
</dbReference>
<accession>A0A422PRJ2</accession>
<dbReference type="AlphaFoldDB" id="A0A422PRJ2"/>
<dbReference type="FunFam" id="3.40.50.880:FF:000093">
    <property type="entry name" value="Cyclin 1, putative"/>
    <property type="match status" value="1"/>
</dbReference>
<evidence type="ECO:0000256" key="4">
    <source>
        <dbReference type="ARBA" id="ARBA00022825"/>
    </source>
</evidence>
<evidence type="ECO:0000313" key="5">
    <source>
        <dbReference type="EMBL" id="RNF20352.1"/>
    </source>
</evidence>
<dbReference type="GO" id="GO:0008236">
    <property type="term" value="F:serine-type peptidase activity"/>
    <property type="evidence" value="ECO:0007669"/>
    <property type="project" value="UniProtKB-KW"/>
</dbReference>
<dbReference type="InterPro" id="IPR005320">
    <property type="entry name" value="Peptidase_S51"/>
</dbReference>